<dbReference type="Pfam" id="PF00107">
    <property type="entry name" value="ADH_zinc_N"/>
    <property type="match status" value="1"/>
</dbReference>
<dbReference type="GO" id="GO:0006633">
    <property type="term" value="P:fatty acid biosynthetic process"/>
    <property type="evidence" value="ECO:0007669"/>
    <property type="project" value="UniProtKB-KW"/>
</dbReference>
<name>A0A4Y8KPY2_9MICO</name>
<dbReference type="InterPro" id="IPR013154">
    <property type="entry name" value="ADH-like_N"/>
</dbReference>
<dbReference type="EMBL" id="SOHQ01000013">
    <property type="protein sequence ID" value="TFD80838.1"/>
    <property type="molecule type" value="Genomic_DNA"/>
</dbReference>
<dbReference type="OrthoDB" id="4190732at2"/>
<comment type="caution">
    <text evidence="12">The sequence shown here is derived from an EMBL/GenBank/DDBJ whole genome shotgun (WGS) entry which is preliminary data.</text>
</comment>
<dbReference type="AlphaFoldDB" id="A0A4Y8KPY2"/>
<comment type="catalytic activity">
    <reaction evidence="10">
        <text>a 2,3-saturated acyl-[ACP] + NADP(+) = a (2E)-enoyl-[ACP] + NADPH + H(+)</text>
        <dbReference type="Rhea" id="RHEA:22564"/>
        <dbReference type="Rhea" id="RHEA-COMP:9925"/>
        <dbReference type="Rhea" id="RHEA-COMP:9926"/>
        <dbReference type="ChEBI" id="CHEBI:15378"/>
        <dbReference type="ChEBI" id="CHEBI:57783"/>
        <dbReference type="ChEBI" id="CHEBI:58349"/>
        <dbReference type="ChEBI" id="CHEBI:78784"/>
        <dbReference type="ChEBI" id="CHEBI:78785"/>
        <dbReference type="EC" id="1.3.1.104"/>
    </reaction>
</comment>
<dbReference type="InterPro" id="IPR036291">
    <property type="entry name" value="NAD(P)-bd_dom_sf"/>
</dbReference>
<accession>A0A4Y8KPY2</accession>
<keyword evidence="5" id="KW-0809">Transit peptide</keyword>
<evidence type="ECO:0000256" key="7">
    <source>
        <dbReference type="ARBA" id="ARBA00023098"/>
    </source>
</evidence>
<evidence type="ECO:0000259" key="11">
    <source>
        <dbReference type="SMART" id="SM00829"/>
    </source>
</evidence>
<dbReference type="Gene3D" id="3.90.180.10">
    <property type="entry name" value="Medium-chain alcohol dehydrogenases, catalytic domain"/>
    <property type="match status" value="1"/>
</dbReference>
<proteinExistence type="inferred from homology"/>
<feature type="domain" description="Enoyl reductase (ER)" evidence="11">
    <location>
        <begin position="15"/>
        <end position="328"/>
    </location>
</feature>
<dbReference type="SMART" id="SM00829">
    <property type="entry name" value="PKS_ER"/>
    <property type="match status" value="1"/>
</dbReference>
<keyword evidence="4" id="KW-0521">NADP</keyword>
<evidence type="ECO:0000256" key="2">
    <source>
        <dbReference type="ARBA" id="ARBA00022516"/>
    </source>
</evidence>
<dbReference type="GO" id="GO:0141148">
    <property type="term" value="F:enoyl-[acyl-carrier-protein] reductase (NADPH) activity"/>
    <property type="evidence" value="ECO:0007669"/>
    <property type="project" value="UniProtKB-EC"/>
</dbReference>
<evidence type="ECO:0000256" key="10">
    <source>
        <dbReference type="ARBA" id="ARBA00048843"/>
    </source>
</evidence>
<keyword evidence="3" id="KW-0276">Fatty acid metabolism</keyword>
<dbReference type="SUPFAM" id="SSF51735">
    <property type="entry name" value="NAD(P)-binding Rossmann-fold domains"/>
    <property type="match status" value="1"/>
</dbReference>
<dbReference type="InterPro" id="IPR020843">
    <property type="entry name" value="ER"/>
</dbReference>
<dbReference type="Pfam" id="PF08240">
    <property type="entry name" value="ADH_N"/>
    <property type="match status" value="1"/>
</dbReference>
<dbReference type="SUPFAM" id="SSF50129">
    <property type="entry name" value="GroES-like"/>
    <property type="match status" value="1"/>
</dbReference>
<dbReference type="PANTHER" id="PTHR43981:SF2">
    <property type="entry name" value="ENOYL-[ACYL-CARRIER-PROTEIN] REDUCTASE, MITOCHONDRIAL"/>
    <property type="match status" value="1"/>
</dbReference>
<evidence type="ECO:0000256" key="3">
    <source>
        <dbReference type="ARBA" id="ARBA00022832"/>
    </source>
</evidence>
<evidence type="ECO:0000256" key="8">
    <source>
        <dbReference type="ARBA" id="ARBA00023160"/>
    </source>
</evidence>
<evidence type="ECO:0000256" key="4">
    <source>
        <dbReference type="ARBA" id="ARBA00022857"/>
    </source>
</evidence>
<dbReference type="Proteomes" id="UP000298218">
    <property type="component" value="Unassembled WGS sequence"/>
</dbReference>
<dbReference type="CDD" id="cd08292">
    <property type="entry name" value="ETR_like_2"/>
    <property type="match status" value="1"/>
</dbReference>
<dbReference type="PANTHER" id="PTHR43981">
    <property type="entry name" value="ENOYL-[ACYL-CARRIER-PROTEIN] REDUCTASE, MITOCHONDRIAL"/>
    <property type="match status" value="1"/>
</dbReference>
<protein>
    <recommendedName>
        <fullName evidence="9">enoyl-[acyl-carrier-protein] reductase</fullName>
        <ecNumber evidence="9">1.3.1.104</ecNumber>
    </recommendedName>
</protein>
<dbReference type="Gene3D" id="3.40.50.720">
    <property type="entry name" value="NAD(P)-binding Rossmann-like Domain"/>
    <property type="match status" value="1"/>
</dbReference>
<dbReference type="EC" id="1.3.1.104" evidence="9"/>
<evidence type="ECO:0000256" key="9">
    <source>
        <dbReference type="ARBA" id="ARBA00038963"/>
    </source>
</evidence>
<keyword evidence="2" id="KW-0444">Lipid biosynthesis</keyword>
<keyword evidence="6" id="KW-0560">Oxidoreductase</keyword>
<reference evidence="12 13" key="1">
    <citation type="submission" date="2019-03" db="EMBL/GenBank/DDBJ databases">
        <title>Genomics of glacier-inhabiting Cryobacterium strains.</title>
        <authorList>
            <person name="Liu Q."/>
            <person name="Xin Y.-H."/>
        </authorList>
    </citation>
    <scope>NUCLEOTIDE SEQUENCE [LARGE SCALE GENOMIC DNA]</scope>
    <source>
        <strain evidence="12 13">CGMCC 1.4292</strain>
    </source>
</reference>
<keyword evidence="8" id="KW-0275">Fatty acid biosynthesis</keyword>
<dbReference type="InterPro" id="IPR013149">
    <property type="entry name" value="ADH-like_C"/>
</dbReference>
<sequence>MTTTTMRALVQHEFGDPAVVLAVEERPLPQPGPGQVRVRTLLSPIHNHDLWTVRGIYGFKPALPALAGTEAVGVVDALGAGVDQLDLGQRVATGGTFGLWTEHFVADAAGLIRVPDALPDESAAQFVAMPFSAISLLHSLDLREGDWLIQNAANGAVGRMVAQLGAARGINVVGLVRRAGGVNELRTQGIERVIATDTDDWRDKLAEITGGAPLHVGIDSVGGTSAGDIMSVLATNGTLVVFGAMASPTLEIASGDIIFKQAAVKGFWGSVVSREMPADIKGQLFQELMGRVLDGTLTLPVAATYDISEISAAVAASGEAGRVGKVLLRA</sequence>
<dbReference type="InterPro" id="IPR051034">
    <property type="entry name" value="Mito_Enoyl-ACP_Reductase"/>
</dbReference>
<evidence type="ECO:0000256" key="1">
    <source>
        <dbReference type="ARBA" id="ARBA00010371"/>
    </source>
</evidence>
<keyword evidence="7" id="KW-0443">Lipid metabolism</keyword>
<evidence type="ECO:0000313" key="12">
    <source>
        <dbReference type="EMBL" id="TFD80838.1"/>
    </source>
</evidence>
<comment type="similarity">
    <text evidence="1">Belongs to the zinc-containing alcohol dehydrogenase family. Quinone oxidoreductase subfamily.</text>
</comment>
<dbReference type="InterPro" id="IPR011032">
    <property type="entry name" value="GroES-like_sf"/>
</dbReference>
<evidence type="ECO:0000256" key="5">
    <source>
        <dbReference type="ARBA" id="ARBA00022946"/>
    </source>
</evidence>
<organism evidence="12 13">
    <name type="scientific">Cryobacterium psychrophilum</name>
    <dbReference type="NCBI Taxonomy" id="41988"/>
    <lineage>
        <taxon>Bacteria</taxon>
        <taxon>Bacillati</taxon>
        <taxon>Actinomycetota</taxon>
        <taxon>Actinomycetes</taxon>
        <taxon>Micrococcales</taxon>
        <taxon>Microbacteriaceae</taxon>
        <taxon>Cryobacterium</taxon>
    </lineage>
</organism>
<gene>
    <name evidence="12" type="ORF">E3T53_04230</name>
</gene>
<evidence type="ECO:0000313" key="13">
    <source>
        <dbReference type="Proteomes" id="UP000298218"/>
    </source>
</evidence>
<keyword evidence="13" id="KW-1185">Reference proteome</keyword>
<evidence type="ECO:0000256" key="6">
    <source>
        <dbReference type="ARBA" id="ARBA00023002"/>
    </source>
</evidence>